<evidence type="ECO:0000256" key="2">
    <source>
        <dbReference type="ARBA" id="ARBA00022771"/>
    </source>
</evidence>
<dbReference type="Proteomes" id="UP001497392">
    <property type="component" value="Unassembled WGS sequence"/>
</dbReference>
<keyword evidence="2 5" id="KW-0863">Zinc-finger</keyword>
<gene>
    <name evidence="8" type="primary">g4234</name>
    <name evidence="8" type="ORF">VP750_LOCUS3615</name>
</gene>
<keyword evidence="1 5" id="KW-0479">Metal-binding</keyword>
<dbReference type="InterPro" id="IPR036855">
    <property type="entry name" value="Znf_CCCH_sf"/>
</dbReference>
<feature type="compositionally biased region" description="Low complexity" evidence="6">
    <location>
        <begin position="446"/>
        <end position="459"/>
    </location>
</feature>
<dbReference type="InterPro" id="IPR045234">
    <property type="entry name" value="Unkempt-like"/>
</dbReference>
<proteinExistence type="predicted"/>
<dbReference type="InterPro" id="IPR057444">
    <property type="entry name" value="Znf-CCCH_AtC3H23-like"/>
</dbReference>
<keyword evidence="9" id="KW-1185">Reference proteome</keyword>
<keyword evidence="3 5" id="KW-0862">Zinc</keyword>
<dbReference type="PROSITE" id="PS50103">
    <property type="entry name" value="ZF_C3H1"/>
    <property type="match status" value="1"/>
</dbReference>
<feature type="domain" description="C3H1-type" evidence="7">
    <location>
        <begin position="77"/>
        <end position="105"/>
    </location>
</feature>
<dbReference type="InterPro" id="IPR000571">
    <property type="entry name" value="Znf_CCCH"/>
</dbReference>
<evidence type="ECO:0000256" key="1">
    <source>
        <dbReference type="ARBA" id="ARBA00022723"/>
    </source>
</evidence>
<accession>A0ABP1FPW3</accession>
<name>A0ABP1FPW3_9CHLO</name>
<evidence type="ECO:0000313" key="9">
    <source>
        <dbReference type="Proteomes" id="UP001497392"/>
    </source>
</evidence>
<feature type="compositionally biased region" description="Polar residues" evidence="6">
    <location>
        <begin position="431"/>
        <end position="445"/>
    </location>
</feature>
<dbReference type="PANTHER" id="PTHR14493:SF50">
    <property type="entry name" value="RING FINGER PROTEIN UNKEMPT"/>
    <property type="match status" value="1"/>
</dbReference>
<evidence type="ECO:0000259" key="7">
    <source>
        <dbReference type="PROSITE" id="PS50103"/>
    </source>
</evidence>
<evidence type="ECO:0000256" key="4">
    <source>
        <dbReference type="ARBA" id="ARBA00023125"/>
    </source>
</evidence>
<evidence type="ECO:0000256" key="3">
    <source>
        <dbReference type="ARBA" id="ARBA00022833"/>
    </source>
</evidence>
<keyword evidence="4" id="KW-0238">DNA-binding</keyword>
<dbReference type="PANTHER" id="PTHR14493">
    <property type="entry name" value="UNKEMPT FAMILY MEMBER"/>
    <property type="match status" value="1"/>
</dbReference>
<feature type="region of interest" description="Disordered" evidence="6">
    <location>
        <begin position="431"/>
        <end position="480"/>
    </location>
</feature>
<dbReference type="Gene3D" id="3.30.1370.210">
    <property type="match status" value="1"/>
</dbReference>
<protein>
    <submittedName>
        <fullName evidence="8">G4234 protein</fullName>
    </submittedName>
</protein>
<dbReference type="SMART" id="SM00356">
    <property type="entry name" value="ZnF_C3H1"/>
    <property type="match status" value="2"/>
</dbReference>
<evidence type="ECO:0000256" key="5">
    <source>
        <dbReference type="PROSITE-ProRule" id="PRU00723"/>
    </source>
</evidence>
<sequence>MVQGVKTPEGVIYEVETGPPINTSIDDPDNQRFKEDDFRMLYMKVLPCSIRHVHDWSSCNFTHPGEKARRRDPQTHSYTGIACPDMKKTGLCVRGDRCPYAHNVFEYWLHPTRYRSQLCNDGPKCRRKVCFFAHTIDELRVPPSKPFVAPDMLVGSPEPEAAESQTVQMDMGLPAPTPVKPGHPGQIEQPYVHSPVAAHEPPPVRNMSTSTASTSGSVELPLRAHEQEPSQSAGTFMSSQNVSFAPPEGFMDVDTSAAASSHSPTSEPASALQEVAANLASVKSSIRTGAADRNQVIDMLTNLLRETLQDTTAAPSHDMSMVPTIGKTTNAFANPIASTPSSIGDPFSTAAERSFDAPWPNEEAAQEAASGMSSAVGSATLVTSAPPAMSAELSLNAMLTTRPAVSGRAPAASQPLALTSRPLSAGEALLSANQRQSSAPSNATLSARAGASSSHASRAQPPRVAEVPTTKPPSGLSGLVGQQQQAAALQQQIMQQLQMRRAAQYGARGGKIVAAGRAQTFPDLHTALEEYSRTGDMSVLQGLSNFMGSPEQNLRSLSADVRQLPGFAGSTGQAGALTARDLLFPDSFADAYQLDMDTSQGPGLNAAYLSGVELNHPRAGSAPAFLHTSAPLGGYGGFGMYSSPYGTAFNTEGVASSAQATGEQAGGSGLSAFEAGYLHAATAMGMRAGEGTLPPTSYGGPPGSGPEGWSPQQ</sequence>
<feature type="region of interest" description="Disordered" evidence="6">
    <location>
        <begin position="196"/>
        <end position="217"/>
    </location>
</feature>
<dbReference type="EMBL" id="CAXHTA020000006">
    <property type="protein sequence ID" value="CAL5221956.1"/>
    <property type="molecule type" value="Genomic_DNA"/>
</dbReference>
<dbReference type="SUPFAM" id="SSF90229">
    <property type="entry name" value="CCCH zinc finger"/>
    <property type="match status" value="1"/>
</dbReference>
<comment type="caution">
    <text evidence="8">The sequence shown here is derived from an EMBL/GenBank/DDBJ whole genome shotgun (WGS) entry which is preliminary data.</text>
</comment>
<dbReference type="Pfam" id="PF25512">
    <property type="entry name" value="zf-CCCH_AtC3H23"/>
    <property type="match status" value="1"/>
</dbReference>
<organism evidence="8 9">
    <name type="scientific">Coccomyxa viridis</name>
    <dbReference type="NCBI Taxonomy" id="1274662"/>
    <lineage>
        <taxon>Eukaryota</taxon>
        <taxon>Viridiplantae</taxon>
        <taxon>Chlorophyta</taxon>
        <taxon>core chlorophytes</taxon>
        <taxon>Trebouxiophyceae</taxon>
        <taxon>Trebouxiophyceae incertae sedis</taxon>
        <taxon>Coccomyxaceae</taxon>
        <taxon>Coccomyxa</taxon>
    </lineage>
</organism>
<feature type="compositionally biased region" description="Polar residues" evidence="6">
    <location>
        <begin position="206"/>
        <end position="217"/>
    </location>
</feature>
<reference evidence="8 9" key="1">
    <citation type="submission" date="2024-06" db="EMBL/GenBank/DDBJ databases">
        <authorList>
            <person name="Kraege A."/>
            <person name="Thomma B."/>
        </authorList>
    </citation>
    <scope>NUCLEOTIDE SEQUENCE [LARGE SCALE GENOMIC DNA]</scope>
</reference>
<evidence type="ECO:0000256" key="6">
    <source>
        <dbReference type="SAM" id="MobiDB-lite"/>
    </source>
</evidence>
<feature type="region of interest" description="Disordered" evidence="6">
    <location>
        <begin position="688"/>
        <end position="713"/>
    </location>
</feature>
<evidence type="ECO:0000313" key="8">
    <source>
        <dbReference type="EMBL" id="CAL5221956.1"/>
    </source>
</evidence>
<feature type="zinc finger region" description="C3H1-type" evidence="5">
    <location>
        <begin position="77"/>
        <end position="105"/>
    </location>
</feature>